<sequence>MVARGDRNRRRKEHDDVGSREVLHIDTAAGRVDRDRGDAAETTGDRGLISSCDRHADHRLGSDSRAGAGVEQTIRTEAQVGASDPRCDGRDTAAVDVHHADAAGLAPRELGAIG</sequence>
<evidence type="ECO:0000313" key="2">
    <source>
        <dbReference type="EMBL" id="CAB4956883.1"/>
    </source>
</evidence>
<protein>
    <submittedName>
        <fullName evidence="2">Unannotated protein</fullName>
    </submittedName>
</protein>
<reference evidence="2" key="1">
    <citation type="submission" date="2020-05" db="EMBL/GenBank/DDBJ databases">
        <authorList>
            <person name="Chiriac C."/>
            <person name="Salcher M."/>
            <person name="Ghai R."/>
            <person name="Kavagutti S V."/>
        </authorList>
    </citation>
    <scope>NUCLEOTIDE SEQUENCE</scope>
</reference>
<evidence type="ECO:0000256" key="1">
    <source>
        <dbReference type="SAM" id="MobiDB-lite"/>
    </source>
</evidence>
<gene>
    <name evidence="2" type="ORF">UFOPK3733_02216</name>
</gene>
<feature type="compositionally biased region" description="Basic and acidic residues" evidence="1">
    <location>
        <begin position="13"/>
        <end position="24"/>
    </location>
</feature>
<feature type="region of interest" description="Disordered" evidence="1">
    <location>
        <begin position="1"/>
        <end position="90"/>
    </location>
</feature>
<organism evidence="2">
    <name type="scientific">freshwater metagenome</name>
    <dbReference type="NCBI Taxonomy" id="449393"/>
    <lineage>
        <taxon>unclassified sequences</taxon>
        <taxon>metagenomes</taxon>
        <taxon>ecological metagenomes</taxon>
    </lineage>
</organism>
<name>A0A6J7KPV3_9ZZZZ</name>
<proteinExistence type="predicted"/>
<feature type="compositionally biased region" description="Basic and acidic residues" evidence="1">
    <location>
        <begin position="52"/>
        <end position="62"/>
    </location>
</feature>
<dbReference type="AlphaFoldDB" id="A0A6J7KPV3"/>
<dbReference type="EMBL" id="CAFBNC010000179">
    <property type="protein sequence ID" value="CAB4956883.1"/>
    <property type="molecule type" value="Genomic_DNA"/>
</dbReference>
<accession>A0A6J7KPV3</accession>